<dbReference type="InterPro" id="IPR009057">
    <property type="entry name" value="Homeodomain-like_sf"/>
</dbReference>
<dbReference type="PANTHER" id="PTHR43280:SF31">
    <property type="entry name" value="TRANSCRIPTIONAL REGULATORY PROTEIN"/>
    <property type="match status" value="1"/>
</dbReference>
<dbReference type="PROSITE" id="PS00041">
    <property type="entry name" value="HTH_ARAC_FAMILY_1"/>
    <property type="match status" value="1"/>
</dbReference>
<sequence length="298" mass="34459">MRVSRSPRDNVMEDIQTPEFVSKQTVEASHFYLDLDPDSSSRFTVVCGGVERTSLDYVVERSNFPFWGLEIVDQGEGKLQLENEWFELKRGTVFAYGPGVRHRIENSSKTGMRKYYLDMFGTDAKSLLLEANLLRGYPLQVRNVKELTDLFSIISAEGKDDQFRSRDIVSLITRAMIIKIAQRKSTTDGDSPKAFEVYEDIRQYMEDNFRDLTSIAQVAEQCGYTTVYVSRLFKRYASRGAYQYLLRLRMNYAADLLFTQGMKVRDVAEMLQFADAFQFSRAFKRVYGVPPSQLKRSR</sequence>
<proteinExistence type="predicted"/>
<dbReference type="eggNOG" id="COG2207">
    <property type="taxonomic scope" value="Bacteria"/>
</dbReference>
<dbReference type="Pfam" id="PF12833">
    <property type="entry name" value="HTH_18"/>
    <property type="match status" value="1"/>
</dbReference>
<keyword evidence="3" id="KW-0804">Transcription</keyword>
<evidence type="ECO:0000256" key="1">
    <source>
        <dbReference type="ARBA" id="ARBA00023015"/>
    </source>
</evidence>
<keyword evidence="2" id="KW-0238">DNA-binding</keyword>
<gene>
    <name evidence="5" type="ordered locus">RB3549</name>
</gene>
<evidence type="ECO:0000256" key="2">
    <source>
        <dbReference type="ARBA" id="ARBA00023125"/>
    </source>
</evidence>
<dbReference type="InterPro" id="IPR014710">
    <property type="entry name" value="RmlC-like_jellyroll"/>
</dbReference>
<dbReference type="GO" id="GO:0000976">
    <property type="term" value="F:transcription cis-regulatory region binding"/>
    <property type="evidence" value="ECO:0000318"/>
    <property type="project" value="GO_Central"/>
</dbReference>
<dbReference type="InterPro" id="IPR018060">
    <property type="entry name" value="HTH_AraC"/>
</dbReference>
<feature type="domain" description="HTH araC/xylS-type" evidence="4">
    <location>
        <begin position="199"/>
        <end position="297"/>
    </location>
</feature>
<dbReference type="EnsemblBacteria" id="CAD73255">
    <property type="protein sequence ID" value="CAD73255"/>
    <property type="gene ID" value="RB3549"/>
</dbReference>
<dbReference type="PATRIC" id="fig|243090.15.peg.1642"/>
<keyword evidence="1" id="KW-0805">Transcription regulation</keyword>
<dbReference type="eggNOG" id="COG1917">
    <property type="taxonomic scope" value="Bacteria"/>
</dbReference>
<dbReference type="HOGENOM" id="CLU_000445_88_6_0"/>
<dbReference type="STRING" id="243090.RB3549"/>
<dbReference type="PANTHER" id="PTHR43280">
    <property type="entry name" value="ARAC-FAMILY TRANSCRIPTIONAL REGULATOR"/>
    <property type="match status" value="1"/>
</dbReference>
<protein>
    <submittedName>
        <fullName evidence="5">Probable lactose operon transcription activator</fullName>
    </submittedName>
</protein>
<evidence type="ECO:0000259" key="4">
    <source>
        <dbReference type="PROSITE" id="PS01124"/>
    </source>
</evidence>
<dbReference type="InterPro" id="IPR018062">
    <property type="entry name" value="HTH_AraC-typ_CS"/>
</dbReference>
<organism evidence="5 6">
    <name type="scientific">Rhodopirellula baltica (strain DSM 10527 / NCIMB 13988 / SH1)</name>
    <dbReference type="NCBI Taxonomy" id="243090"/>
    <lineage>
        <taxon>Bacteria</taxon>
        <taxon>Pseudomonadati</taxon>
        <taxon>Planctomycetota</taxon>
        <taxon>Planctomycetia</taxon>
        <taxon>Pirellulales</taxon>
        <taxon>Pirellulaceae</taxon>
        <taxon>Rhodopirellula</taxon>
    </lineage>
</organism>
<dbReference type="Gene3D" id="1.10.10.60">
    <property type="entry name" value="Homeodomain-like"/>
    <property type="match status" value="2"/>
</dbReference>
<dbReference type="FunCoup" id="Q7UU29">
    <property type="interactions" value="80"/>
</dbReference>
<dbReference type="KEGG" id="rba:RB3549"/>
<accession>Q7UU29</accession>
<dbReference type="Pfam" id="PF02311">
    <property type="entry name" value="AraC_binding"/>
    <property type="match status" value="1"/>
</dbReference>
<dbReference type="InterPro" id="IPR037923">
    <property type="entry name" value="HTH-like"/>
</dbReference>
<dbReference type="AlphaFoldDB" id="Q7UU29"/>
<keyword evidence="6" id="KW-1185">Reference proteome</keyword>
<dbReference type="SMART" id="SM00342">
    <property type="entry name" value="HTH_ARAC"/>
    <property type="match status" value="1"/>
</dbReference>
<dbReference type="InParanoid" id="Q7UU29"/>
<dbReference type="GO" id="GO:0006355">
    <property type="term" value="P:regulation of DNA-templated transcription"/>
    <property type="evidence" value="ECO:0000318"/>
    <property type="project" value="GO_Central"/>
</dbReference>
<dbReference type="SUPFAM" id="SSF46689">
    <property type="entry name" value="Homeodomain-like"/>
    <property type="match status" value="2"/>
</dbReference>
<dbReference type="OrthoDB" id="9807321at2"/>
<dbReference type="SUPFAM" id="SSF51215">
    <property type="entry name" value="Regulatory protein AraC"/>
    <property type="match status" value="1"/>
</dbReference>
<dbReference type="PROSITE" id="PS01124">
    <property type="entry name" value="HTH_ARAC_FAMILY_2"/>
    <property type="match status" value="1"/>
</dbReference>
<evidence type="ECO:0000313" key="6">
    <source>
        <dbReference type="Proteomes" id="UP000001025"/>
    </source>
</evidence>
<evidence type="ECO:0000256" key="3">
    <source>
        <dbReference type="ARBA" id="ARBA00023163"/>
    </source>
</evidence>
<dbReference type="Proteomes" id="UP000001025">
    <property type="component" value="Chromosome"/>
</dbReference>
<dbReference type="Gene3D" id="2.60.120.10">
    <property type="entry name" value="Jelly Rolls"/>
    <property type="match status" value="1"/>
</dbReference>
<dbReference type="EMBL" id="BX294139">
    <property type="protein sequence ID" value="CAD73255.1"/>
    <property type="molecule type" value="Genomic_DNA"/>
</dbReference>
<dbReference type="GO" id="GO:0003700">
    <property type="term" value="F:DNA-binding transcription factor activity"/>
    <property type="evidence" value="ECO:0000318"/>
    <property type="project" value="GO_Central"/>
</dbReference>
<name>Q7UU29_RHOBA</name>
<reference evidence="5 6" key="1">
    <citation type="journal article" date="2003" name="Proc. Natl. Acad. Sci. U.S.A.">
        <title>Complete genome sequence of the marine planctomycete Pirellula sp. strain 1.</title>
        <authorList>
            <person name="Gloeckner F.O."/>
            <person name="Kube M."/>
            <person name="Bauer M."/>
            <person name="Teeling H."/>
            <person name="Lombardot T."/>
            <person name="Ludwig W."/>
            <person name="Gade D."/>
            <person name="Beck A."/>
            <person name="Borzym K."/>
            <person name="Heitmann K."/>
            <person name="Rabus R."/>
            <person name="Schlesner H."/>
            <person name="Amann R."/>
            <person name="Reinhardt R."/>
        </authorList>
    </citation>
    <scope>NUCLEOTIDE SEQUENCE [LARGE SCALE GENOMIC DNA]</scope>
    <source>
        <strain evidence="6">DSM 10527 / NCIMB 13988 / SH1</strain>
    </source>
</reference>
<evidence type="ECO:0000313" key="5">
    <source>
        <dbReference type="EMBL" id="CAD73255.1"/>
    </source>
</evidence>
<dbReference type="InterPro" id="IPR003313">
    <property type="entry name" value="AraC-bd"/>
</dbReference>